<sequence>MVKLTKPEYAPSTIDIDWDKDYSLAELIKLILNHGNAKPVRGAIVGVTQALQELLYAKSDPGELDDIRTGTNGVVYDTPANAVKEQIIMLQNLLTMNKGENMIDTAKTKNGYYNYSGFVASDDWRCMPDLLAVPNGVGSVTVLSDKESYISFYNSSKQFLKSVSFTGDISNQQSVVIPYGVAYVTISMMAKIANTFKAAWNQIQASVSTGVNVVDVSKFESGYYSDKGHTDDDTWACSSYMLAIPTGVTQLTAYADANSYVTFYDKLKGFMSSVAFASNSATMQTQTIPVDAAFVTVSMQKSEAVNFTLAWGATGTQSQSLDTPKIDRSMWQPSKSLIVDPGSNGDYVKVQDAINAADDGTTITIMPGDYYECVDARDKQVNLVGYSASATRIISTDNRRDYPALEMTSGSASNLSFISQRPTGAAYPDYDTPYGAHLDYNGSAHQTLTFENCVFRSDWNAAVGIGMRVGENLSFKNCEFTSTSSIPMGAVFFHDCSNAELAGNYAFTLDSCNLSAAGNYSMVALGIAHPGNKMDLTLIRNSFYSGVHGTGDDGIGKQEATEQYPASDGDEFMGTATIVLNPRSFGNSAPKCNAAVQS</sequence>
<dbReference type="SUPFAM" id="SSF51126">
    <property type="entry name" value="Pectin lyase-like"/>
    <property type="match status" value="1"/>
</dbReference>
<dbReference type="InterPro" id="IPR011050">
    <property type="entry name" value="Pectin_lyase_fold/virulence"/>
</dbReference>
<gene>
    <name evidence="1" type="ORF">FD01_GL000017</name>
</gene>
<dbReference type="AlphaFoldDB" id="A0A0R1R0D1"/>
<dbReference type="PATRIC" id="fig|1423769.4.peg.21"/>
<dbReference type="RefSeq" id="WP_056962728.1">
    <property type="nucleotide sequence ID" value="NZ_AZEU01000071.1"/>
</dbReference>
<dbReference type="Proteomes" id="UP000051790">
    <property type="component" value="Unassembled WGS sequence"/>
</dbReference>
<comment type="caution">
    <text evidence="1">The sequence shown here is derived from an EMBL/GenBank/DDBJ whole genome shotgun (WGS) entry which is preliminary data.</text>
</comment>
<dbReference type="EMBL" id="AZEU01000071">
    <property type="protein sequence ID" value="KRL49985.1"/>
    <property type="molecule type" value="Genomic_DNA"/>
</dbReference>
<organism evidence="1 2">
    <name type="scientific">Lacticaseibacillus manihotivorans DSM 13343 = JCM 12514</name>
    <dbReference type="NCBI Taxonomy" id="1423769"/>
    <lineage>
        <taxon>Bacteria</taxon>
        <taxon>Bacillati</taxon>
        <taxon>Bacillota</taxon>
        <taxon>Bacilli</taxon>
        <taxon>Lactobacillales</taxon>
        <taxon>Lactobacillaceae</taxon>
        <taxon>Lacticaseibacillus</taxon>
    </lineage>
</organism>
<keyword evidence="2" id="KW-1185">Reference proteome</keyword>
<name>A0A0R1R0D1_9LACO</name>
<dbReference type="OrthoDB" id="9806903at2"/>
<protein>
    <recommendedName>
        <fullName evidence="3">Pectinesterase catalytic domain-containing protein</fullName>
    </recommendedName>
</protein>
<proteinExistence type="predicted"/>
<evidence type="ECO:0008006" key="3">
    <source>
        <dbReference type="Google" id="ProtNLM"/>
    </source>
</evidence>
<reference evidence="1 2" key="1">
    <citation type="journal article" date="2015" name="Genome Announc.">
        <title>Expanding the biotechnology potential of lactobacilli through comparative genomics of 213 strains and associated genera.</title>
        <authorList>
            <person name="Sun Z."/>
            <person name="Harris H.M."/>
            <person name="McCann A."/>
            <person name="Guo C."/>
            <person name="Argimon S."/>
            <person name="Zhang W."/>
            <person name="Yang X."/>
            <person name="Jeffery I.B."/>
            <person name="Cooney J.C."/>
            <person name="Kagawa T.F."/>
            <person name="Liu W."/>
            <person name="Song Y."/>
            <person name="Salvetti E."/>
            <person name="Wrobel A."/>
            <person name="Rasinkangas P."/>
            <person name="Parkhill J."/>
            <person name="Rea M.C."/>
            <person name="O'Sullivan O."/>
            <person name="Ritari J."/>
            <person name="Douillard F.P."/>
            <person name="Paul Ross R."/>
            <person name="Yang R."/>
            <person name="Briner A.E."/>
            <person name="Felis G.E."/>
            <person name="de Vos W.M."/>
            <person name="Barrangou R."/>
            <person name="Klaenhammer T.R."/>
            <person name="Caufield P.W."/>
            <person name="Cui Y."/>
            <person name="Zhang H."/>
            <person name="O'Toole P.W."/>
        </authorList>
    </citation>
    <scope>NUCLEOTIDE SEQUENCE [LARGE SCALE GENOMIC DNA]</scope>
    <source>
        <strain evidence="1 2">DSM 13343</strain>
    </source>
</reference>
<dbReference type="InterPro" id="IPR012334">
    <property type="entry name" value="Pectin_lyas_fold"/>
</dbReference>
<evidence type="ECO:0000313" key="2">
    <source>
        <dbReference type="Proteomes" id="UP000051790"/>
    </source>
</evidence>
<accession>A0A0R1R0D1</accession>
<dbReference type="Gene3D" id="2.160.20.10">
    <property type="entry name" value="Single-stranded right-handed beta-helix, Pectin lyase-like"/>
    <property type="match status" value="1"/>
</dbReference>
<evidence type="ECO:0000313" key="1">
    <source>
        <dbReference type="EMBL" id="KRL49985.1"/>
    </source>
</evidence>